<protein>
    <recommendedName>
        <fullName evidence="1">DUF6484 domain-containing protein</fullName>
    </recommendedName>
</protein>
<evidence type="ECO:0000313" key="2">
    <source>
        <dbReference type="EMBL" id="MBT1072772.1"/>
    </source>
</evidence>
<reference evidence="2 3" key="1">
    <citation type="submission" date="2021-05" db="EMBL/GenBank/DDBJ databases">
        <title>The draft genome of Geobacter chapellei DSM 13688.</title>
        <authorList>
            <person name="Xu Z."/>
            <person name="Masuda Y."/>
            <person name="Itoh H."/>
            <person name="Senoo K."/>
        </authorList>
    </citation>
    <scope>NUCLEOTIDE SEQUENCE [LARGE SCALE GENOMIC DNA]</scope>
    <source>
        <strain evidence="2 3">DSM 13688</strain>
    </source>
</reference>
<comment type="caution">
    <text evidence="2">The sequence shown here is derived from an EMBL/GenBank/DDBJ whole genome shotgun (WGS) entry which is preliminary data.</text>
</comment>
<dbReference type="InterPro" id="IPR045506">
    <property type="entry name" value="DUF6484"/>
</dbReference>
<dbReference type="Pfam" id="PF20093">
    <property type="entry name" value="DUF6484"/>
    <property type="match status" value="1"/>
</dbReference>
<evidence type="ECO:0000259" key="1">
    <source>
        <dbReference type="Pfam" id="PF20093"/>
    </source>
</evidence>
<feature type="domain" description="DUF6484" evidence="1">
    <location>
        <begin position="23"/>
        <end position="86"/>
    </location>
</feature>
<accession>A0ABS5UAR3</accession>
<proteinExistence type="predicted"/>
<dbReference type="EMBL" id="JAHDYS010000013">
    <property type="protein sequence ID" value="MBT1072772.1"/>
    <property type="molecule type" value="Genomic_DNA"/>
</dbReference>
<name>A0ABS5UAR3_9BACT</name>
<evidence type="ECO:0000313" key="3">
    <source>
        <dbReference type="Proteomes" id="UP000784128"/>
    </source>
</evidence>
<sequence>MKKVHVTALQFEENPPPIEGLRVGRIVRINESGLILVDYSGNSLGPIIARTTSSSNAKLLGKGIPAGREVLLAFDNNDPRHPIIVDTMYSLIEEITEPAATALEAEKPQEAIIDGQKISFDAENEIVLRCGKASITLTRAGKILIKGEYVLSHSSGENRIRGGSISIN</sequence>
<gene>
    <name evidence="2" type="ORF">KJB30_13330</name>
</gene>
<organism evidence="2 3">
    <name type="scientific">Pelotalea chapellei</name>
    <dbReference type="NCBI Taxonomy" id="44671"/>
    <lineage>
        <taxon>Bacteria</taxon>
        <taxon>Pseudomonadati</taxon>
        <taxon>Thermodesulfobacteriota</taxon>
        <taxon>Desulfuromonadia</taxon>
        <taxon>Geobacterales</taxon>
        <taxon>Geobacteraceae</taxon>
        <taxon>Pelotalea</taxon>
    </lineage>
</organism>
<dbReference type="RefSeq" id="WP_214300109.1">
    <property type="nucleotide sequence ID" value="NZ_JAHDYS010000013.1"/>
</dbReference>
<keyword evidence="3" id="KW-1185">Reference proteome</keyword>
<dbReference type="Proteomes" id="UP000784128">
    <property type="component" value="Unassembled WGS sequence"/>
</dbReference>